<dbReference type="SUPFAM" id="SSF118215">
    <property type="entry name" value="Proton glutamate symport protein"/>
    <property type="match status" value="1"/>
</dbReference>
<dbReference type="Proteomes" id="UP000886865">
    <property type="component" value="Unassembled WGS sequence"/>
</dbReference>
<keyword evidence="2" id="KW-0813">Transport</keyword>
<feature type="transmembrane region" description="Helical" evidence="8">
    <location>
        <begin position="76"/>
        <end position="96"/>
    </location>
</feature>
<evidence type="ECO:0000256" key="8">
    <source>
        <dbReference type="SAM" id="Phobius"/>
    </source>
</evidence>
<keyword evidence="6 8" id="KW-1133">Transmembrane helix</keyword>
<comment type="subcellular location">
    <subcellularLocation>
        <location evidence="1">Cell membrane</location>
        <topology evidence="1">Multi-pass membrane protein</topology>
    </subcellularLocation>
</comment>
<dbReference type="FunFam" id="1.10.3860.10:FF:000001">
    <property type="entry name" value="C4-dicarboxylate transport protein"/>
    <property type="match status" value="1"/>
</dbReference>
<reference evidence="9" key="2">
    <citation type="journal article" date="2021" name="PeerJ">
        <title>Extensive microbial diversity within the chicken gut microbiome revealed by metagenomics and culture.</title>
        <authorList>
            <person name="Gilroy R."/>
            <person name="Ravi A."/>
            <person name="Getino M."/>
            <person name="Pursley I."/>
            <person name="Horton D.L."/>
            <person name="Alikhan N.F."/>
            <person name="Baker D."/>
            <person name="Gharbi K."/>
            <person name="Hall N."/>
            <person name="Watson M."/>
            <person name="Adriaenssens E.M."/>
            <person name="Foster-Nyarko E."/>
            <person name="Jarju S."/>
            <person name="Secka A."/>
            <person name="Antonio M."/>
            <person name="Oren A."/>
            <person name="Chaudhuri R.R."/>
            <person name="La Ragione R."/>
            <person name="Hildebrand F."/>
            <person name="Pallen M.J."/>
        </authorList>
    </citation>
    <scope>NUCLEOTIDE SEQUENCE</scope>
    <source>
        <strain evidence="9">CHK152-2871</strain>
    </source>
</reference>
<reference evidence="9" key="1">
    <citation type="submission" date="2020-10" db="EMBL/GenBank/DDBJ databases">
        <authorList>
            <person name="Gilroy R."/>
        </authorList>
    </citation>
    <scope>NUCLEOTIDE SEQUENCE</scope>
    <source>
        <strain evidence="9">CHK152-2871</strain>
    </source>
</reference>
<feature type="transmembrane region" description="Helical" evidence="8">
    <location>
        <begin position="185"/>
        <end position="207"/>
    </location>
</feature>
<dbReference type="InterPro" id="IPR036458">
    <property type="entry name" value="Na:dicarbo_symporter_sf"/>
</dbReference>
<proteinExistence type="predicted"/>
<evidence type="ECO:0000256" key="7">
    <source>
        <dbReference type="ARBA" id="ARBA00023136"/>
    </source>
</evidence>
<accession>A0A9D1FJ57</accession>
<keyword evidence="3" id="KW-1003">Cell membrane</keyword>
<dbReference type="Pfam" id="PF00375">
    <property type="entry name" value="SDF"/>
    <property type="match status" value="1"/>
</dbReference>
<evidence type="ECO:0000256" key="4">
    <source>
        <dbReference type="ARBA" id="ARBA00022692"/>
    </source>
</evidence>
<dbReference type="GO" id="GO:0015293">
    <property type="term" value="F:symporter activity"/>
    <property type="evidence" value="ECO:0007669"/>
    <property type="project" value="UniProtKB-KW"/>
</dbReference>
<dbReference type="EMBL" id="DVJQ01000062">
    <property type="protein sequence ID" value="HIS74821.1"/>
    <property type="molecule type" value="Genomic_DNA"/>
</dbReference>
<name>A0A9D1FJ57_9BACT</name>
<dbReference type="InterPro" id="IPR001991">
    <property type="entry name" value="Na-dicarboxylate_symporter"/>
</dbReference>
<evidence type="ECO:0000313" key="9">
    <source>
        <dbReference type="EMBL" id="HIS74821.1"/>
    </source>
</evidence>
<evidence type="ECO:0000256" key="2">
    <source>
        <dbReference type="ARBA" id="ARBA00022448"/>
    </source>
</evidence>
<organism evidence="9 10">
    <name type="scientific">Candidatus Galligastranaerophilus intestinavium</name>
    <dbReference type="NCBI Taxonomy" id="2840836"/>
    <lineage>
        <taxon>Bacteria</taxon>
        <taxon>Candidatus Galligastranaerophilus</taxon>
    </lineage>
</organism>
<dbReference type="Gene3D" id="1.10.3860.10">
    <property type="entry name" value="Sodium:dicarboxylate symporter"/>
    <property type="match status" value="1"/>
</dbReference>
<feature type="transmembrane region" description="Helical" evidence="8">
    <location>
        <begin position="304"/>
        <end position="323"/>
    </location>
</feature>
<dbReference type="GO" id="GO:0006835">
    <property type="term" value="P:dicarboxylic acid transport"/>
    <property type="evidence" value="ECO:0007669"/>
    <property type="project" value="TreeGrafter"/>
</dbReference>
<sequence>MKNSKLTTFIFLALAAGILFGWLAPSWAVKMQPLADVFLKMVKMIIAPLIFATLVVGIAGHGDVKNLGKIGLKTIIYFEIATTFALIIGLLSANILQPGAGFDIDLNTISMSAVENMENVKIDHSFSHMLLDLVPTSIFKALAEGSLLQIVVFAIFFSLAICAVGQKARPVLDFMQSTCDVMFKFTEYVMYFAPMGVFGAISATIGQNGIGILSSYAKLIGVTYLSLIIFVATILTIVCKIIKVPFFALLRAIKEPSLLAFSTASSEAALPKAMEAMEKFGVPKNIVSFVMPTGYTFNLDGTTLYLTLTTLFCAQVVGIELSFEQQILIMLTLMLTSKGVAGVPRVSLVVLTGTLHSFGLPVVGVAILLGIDQLLDMGRTTVNLVGNCIATTVVARWEDEFDYNKMNKFIKSISTKKNKKSLVEQKNVLVEETIPPGNY</sequence>
<evidence type="ECO:0000256" key="3">
    <source>
        <dbReference type="ARBA" id="ARBA00022475"/>
    </source>
</evidence>
<dbReference type="GO" id="GO:0005886">
    <property type="term" value="C:plasma membrane"/>
    <property type="evidence" value="ECO:0007669"/>
    <property type="project" value="UniProtKB-SubCell"/>
</dbReference>
<protein>
    <submittedName>
        <fullName evidence="9">Cation:dicarboxylase symporter family transporter</fullName>
    </submittedName>
</protein>
<evidence type="ECO:0000256" key="6">
    <source>
        <dbReference type="ARBA" id="ARBA00022989"/>
    </source>
</evidence>
<dbReference type="PANTHER" id="PTHR42865">
    <property type="entry name" value="PROTON/GLUTAMATE-ASPARTATE SYMPORTER"/>
    <property type="match status" value="1"/>
</dbReference>
<feature type="transmembrane region" description="Helical" evidence="8">
    <location>
        <begin position="343"/>
        <end position="369"/>
    </location>
</feature>
<comment type="caution">
    <text evidence="9">The sequence shown here is derived from an EMBL/GenBank/DDBJ whole genome shotgun (WGS) entry which is preliminary data.</text>
</comment>
<evidence type="ECO:0000256" key="1">
    <source>
        <dbReference type="ARBA" id="ARBA00004651"/>
    </source>
</evidence>
<feature type="transmembrane region" description="Helical" evidence="8">
    <location>
        <begin position="219"/>
        <end position="242"/>
    </location>
</feature>
<feature type="transmembrane region" description="Helical" evidence="8">
    <location>
        <begin position="44"/>
        <end position="64"/>
    </location>
</feature>
<gene>
    <name evidence="9" type="ORF">IAA86_07355</name>
</gene>
<dbReference type="AlphaFoldDB" id="A0A9D1FJ57"/>
<keyword evidence="7 8" id="KW-0472">Membrane</keyword>
<feature type="transmembrane region" description="Helical" evidence="8">
    <location>
        <begin position="146"/>
        <end position="164"/>
    </location>
</feature>
<dbReference type="PANTHER" id="PTHR42865:SF7">
    <property type="entry name" value="PROTON_GLUTAMATE-ASPARTATE SYMPORTER"/>
    <property type="match status" value="1"/>
</dbReference>
<keyword evidence="5" id="KW-0769">Symport</keyword>
<evidence type="ECO:0000313" key="10">
    <source>
        <dbReference type="Proteomes" id="UP000886865"/>
    </source>
</evidence>
<keyword evidence="4 8" id="KW-0812">Transmembrane</keyword>
<dbReference type="PRINTS" id="PR00173">
    <property type="entry name" value="EDTRNSPORT"/>
</dbReference>
<evidence type="ECO:0000256" key="5">
    <source>
        <dbReference type="ARBA" id="ARBA00022847"/>
    </source>
</evidence>